<dbReference type="SUPFAM" id="SSF53649">
    <property type="entry name" value="Alkaline phosphatase-like"/>
    <property type="match status" value="1"/>
</dbReference>
<dbReference type="PANTHER" id="PTHR43751">
    <property type="entry name" value="SULFATASE"/>
    <property type="match status" value="1"/>
</dbReference>
<keyword evidence="2 4" id="KW-0378">Hydrolase</keyword>
<gene>
    <name evidence="4" type="ORF">BST92_01835</name>
</gene>
<dbReference type="PANTHER" id="PTHR43751:SF1">
    <property type="entry name" value="SULFATASE ATSG-RELATED"/>
    <property type="match status" value="1"/>
</dbReference>
<dbReference type="CDD" id="cd16027">
    <property type="entry name" value="SGSH"/>
    <property type="match status" value="1"/>
</dbReference>
<organism evidence="4 5">
    <name type="scientific">Nonlabens arenilitoris</name>
    <dbReference type="NCBI Taxonomy" id="1217969"/>
    <lineage>
        <taxon>Bacteria</taxon>
        <taxon>Pseudomonadati</taxon>
        <taxon>Bacteroidota</taxon>
        <taxon>Flavobacteriia</taxon>
        <taxon>Flavobacteriales</taxon>
        <taxon>Flavobacteriaceae</taxon>
        <taxon>Nonlabens</taxon>
    </lineage>
</organism>
<reference evidence="4 5" key="1">
    <citation type="submission" date="2017-01" db="EMBL/GenBank/DDBJ databases">
        <title>Trade-off between light-utilization and light-protection in marine flavobacteria.</title>
        <authorList>
            <person name="Kumagai Y."/>
            <person name="Yoshizawa S."/>
            <person name="Kogure K."/>
            <person name="Iwasaki W."/>
        </authorList>
    </citation>
    <scope>NUCLEOTIDE SEQUENCE [LARGE SCALE GENOMIC DNA]</scope>
    <source>
        <strain evidence="4 5">KCTC 32109</strain>
    </source>
</reference>
<dbReference type="EMBL" id="MTPW01000001">
    <property type="protein sequence ID" value="PQJ30743.1"/>
    <property type="molecule type" value="Genomic_DNA"/>
</dbReference>
<keyword evidence="5" id="KW-1185">Reference proteome</keyword>
<dbReference type="Pfam" id="PF00884">
    <property type="entry name" value="Sulfatase"/>
    <property type="match status" value="1"/>
</dbReference>
<feature type="domain" description="Sulfatase N-terminal" evidence="3">
    <location>
        <begin position="50"/>
        <end position="319"/>
    </location>
</feature>
<dbReference type="InterPro" id="IPR024607">
    <property type="entry name" value="Sulfatase_CS"/>
</dbReference>
<comment type="caution">
    <text evidence="4">The sequence shown here is derived from an EMBL/GenBank/DDBJ whole genome shotgun (WGS) entry which is preliminary data.</text>
</comment>
<sequence>MTDKAMFMLKLSQLFKAIIVVLFLPLMSCNDKDKSNHAEKQFEIISDVKPNIIFYLSDDQDVYDYGCYGNKKVNTTAVDRLAKEGMLFTNAFTAQAICAPSRSQIFTGLYPLKNGCFANHTATKPDIKSVTEQMKELGYEVVLAGKSHVKPDSVYKWDKEWAPVPKKDVPREYIPLDSIEDYFKTAKKPFCMFITSKYPHGKYFDVENPNATDLKFYPFNSHKKSDKAYVKSKAGYYRSIEEDNTQLENILKLVDNYLDKNTLFIYSADHGVSGKFTVKDIGLKVPFVVRWPNVIKAGSTSNQLIHYTDVLPTFLDVAGGKATHDLDGKSIVPLFKGKDDEINRYVYGVRTNQNILNSEIFPSRMIRDKRFKYIRNFNSIEVVEKNLTGKPNVDFFLRRGSEKFKNEPFEELYDLEKDPFEQQNLAHNTELKVVKERLVRDLFTWMGEQGDFLKEELGSMPIITPKGNKGFKLDQDTPRRKIPDSLKNTLEKGDYTVIEYW</sequence>
<dbReference type="Proteomes" id="UP000239747">
    <property type="component" value="Unassembled WGS sequence"/>
</dbReference>
<evidence type="ECO:0000256" key="1">
    <source>
        <dbReference type="ARBA" id="ARBA00008779"/>
    </source>
</evidence>
<dbReference type="Gene3D" id="3.40.720.10">
    <property type="entry name" value="Alkaline Phosphatase, subunit A"/>
    <property type="match status" value="1"/>
</dbReference>
<proteinExistence type="inferred from homology"/>
<evidence type="ECO:0000259" key="3">
    <source>
        <dbReference type="Pfam" id="PF00884"/>
    </source>
</evidence>
<comment type="similarity">
    <text evidence="1">Belongs to the sulfatase family.</text>
</comment>
<evidence type="ECO:0000256" key="2">
    <source>
        <dbReference type="ARBA" id="ARBA00022801"/>
    </source>
</evidence>
<evidence type="ECO:0000313" key="5">
    <source>
        <dbReference type="Proteomes" id="UP000239747"/>
    </source>
</evidence>
<dbReference type="InterPro" id="IPR052701">
    <property type="entry name" value="GAG_Ulvan_Degrading_Sulfatases"/>
</dbReference>
<protein>
    <submittedName>
        <fullName evidence="4">N-sulfoglucosamine sulfohydrolase</fullName>
    </submittedName>
</protein>
<dbReference type="InterPro" id="IPR017850">
    <property type="entry name" value="Alkaline_phosphatase_core_sf"/>
</dbReference>
<dbReference type="AlphaFoldDB" id="A0A2S7U8V7"/>
<dbReference type="InterPro" id="IPR000917">
    <property type="entry name" value="Sulfatase_N"/>
</dbReference>
<dbReference type="PROSITE" id="PS00523">
    <property type="entry name" value="SULFATASE_1"/>
    <property type="match status" value="1"/>
</dbReference>
<evidence type="ECO:0000313" key="4">
    <source>
        <dbReference type="EMBL" id="PQJ30743.1"/>
    </source>
</evidence>
<accession>A0A2S7U8V7</accession>
<dbReference type="GO" id="GO:0016787">
    <property type="term" value="F:hydrolase activity"/>
    <property type="evidence" value="ECO:0007669"/>
    <property type="project" value="UniProtKB-KW"/>
</dbReference>
<name>A0A2S7U8V7_9FLAO</name>